<accession>A0ABN7AN33</accession>
<feature type="chain" id="PRO_5046059296" evidence="6">
    <location>
        <begin position="18"/>
        <end position="884"/>
    </location>
</feature>
<evidence type="ECO:0000256" key="6">
    <source>
        <dbReference type="SAM" id="SignalP"/>
    </source>
</evidence>
<feature type="region of interest" description="Disordered" evidence="4">
    <location>
        <begin position="822"/>
        <end position="884"/>
    </location>
</feature>
<gene>
    <name evidence="8" type="ORF">NTJ_04585</name>
</gene>
<feature type="signal peptide" evidence="6">
    <location>
        <begin position="1"/>
        <end position="17"/>
    </location>
</feature>
<name>A0ABN7AN33_9HEMI</name>
<organism evidence="8 9">
    <name type="scientific">Nesidiocoris tenuis</name>
    <dbReference type="NCBI Taxonomy" id="355587"/>
    <lineage>
        <taxon>Eukaryota</taxon>
        <taxon>Metazoa</taxon>
        <taxon>Ecdysozoa</taxon>
        <taxon>Arthropoda</taxon>
        <taxon>Hexapoda</taxon>
        <taxon>Insecta</taxon>
        <taxon>Pterygota</taxon>
        <taxon>Neoptera</taxon>
        <taxon>Paraneoptera</taxon>
        <taxon>Hemiptera</taxon>
        <taxon>Heteroptera</taxon>
        <taxon>Panheteroptera</taxon>
        <taxon>Cimicomorpha</taxon>
        <taxon>Miridae</taxon>
        <taxon>Dicyphina</taxon>
        <taxon>Nesidiocoris</taxon>
    </lineage>
</organism>
<dbReference type="PROSITE" id="PS00941">
    <property type="entry name" value="CARBOXYLESTERASE_B_2"/>
    <property type="match status" value="1"/>
</dbReference>
<dbReference type="InterPro" id="IPR019819">
    <property type="entry name" value="Carboxylesterase_B_CS"/>
</dbReference>
<dbReference type="Pfam" id="PF00135">
    <property type="entry name" value="COesterase"/>
    <property type="match status" value="1"/>
</dbReference>
<keyword evidence="2 6" id="KW-0732">Signal</keyword>
<dbReference type="SUPFAM" id="SSF53474">
    <property type="entry name" value="alpha/beta-Hydrolases"/>
    <property type="match status" value="1"/>
</dbReference>
<feature type="region of interest" description="Disordered" evidence="4">
    <location>
        <begin position="49"/>
        <end position="88"/>
    </location>
</feature>
<feature type="compositionally biased region" description="Polar residues" evidence="4">
    <location>
        <begin position="873"/>
        <end position="884"/>
    </location>
</feature>
<keyword evidence="5" id="KW-0812">Transmembrane</keyword>
<feature type="transmembrane region" description="Helical" evidence="5">
    <location>
        <begin position="749"/>
        <end position="772"/>
    </location>
</feature>
<dbReference type="InterPro" id="IPR051093">
    <property type="entry name" value="Neuroligin/BSAL"/>
</dbReference>
<reference evidence="8 9" key="1">
    <citation type="submission" date="2023-09" db="EMBL/GenBank/DDBJ databases">
        <title>Nesidiocoris tenuis whole genome shotgun sequence.</title>
        <authorList>
            <person name="Shibata T."/>
            <person name="Shimoda M."/>
            <person name="Kobayashi T."/>
            <person name="Uehara T."/>
        </authorList>
    </citation>
    <scope>NUCLEOTIDE SEQUENCE [LARGE SCALE GENOMIC DNA]</scope>
    <source>
        <strain evidence="8 9">Japan</strain>
    </source>
</reference>
<dbReference type="EMBL" id="AP028911">
    <property type="protein sequence ID" value="BES91777.1"/>
    <property type="molecule type" value="Genomic_DNA"/>
</dbReference>
<feature type="compositionally biased region" description="Basic and acidic residues" evidence="4">
    <location>
        <begin position="141"/>
        <end position="155"/>
    </location>
</feature>
<dbReference type="Proteomes" id="UP001307889">
    <property type="component" value="Chromosome 3"/>
</dbReference>
<evidence type="ECO:0000313" key="9">
    <source>
        <dbReference type="Proteomes" id="UP001307889"/>
    </source>
</evidence>
<sequence>MWYPCVVVCAFVPFVCSQGGRTYFDKDGNYKPPSESEVDYKTYTYGIRRYGNPLANNPQQPDGSQPGNGYQGPPLPYPGIPNFPPERYNPSWNPDRYNPSAYNPNYGNLDVHQGLPRPDDPRFDQAGNQLPGILAGWRPDLQGRQRPDSPRQETDRDVIVSTAYGQVQGFRVYLYDNPSPGFRVFQGQVERVQRNVTVFLGIPYALPPTEQGRFKPPRPHPGWQQILHAVDFGPACPQPNRYTGATKGIRDVHEDCLYLNVYTPATGSGLALKYPVMVYIHGGDFIHGASNLFPGHIMAGFYDVVVVTINYRLGALGFLSTGDANSPGNYGLLDQALAIRWIHENIGYFNGDRDSITLFGPDAGAASAGLLMVNPRTRSLIARVIAQSGSALAEWAFIEDHYRVQNTSKVFARHLGCSIDSSWKIVDCLSRHRSFSELGNANDFRPEVGMFPWAPTFDRDYTVPGDRWYEGWKSIDWSFANFTPKFEIQNRNFNRGLAYMTGVTTQEAAHLIYNNHSLAPYFEITEEFFEQKIKELVLRYNYTINQDGIYRAIKYQYTYWPDPKNVTHIREQYIDMMSDFIYRAPVDHIIKLLVEQRVPVFFYVMNTTIEALKYPEWRKAPHDIEHLLLTGAPFMDKEFFPEKFQLDKEAWTNNDRNMSHFFMKAYTDFARYGNPSLQQILGLHFEKALHGSLKYLNLNTTYNSSIFINYRQTESAFWTWYLPTVVGILIPTYPPFTEYWWQPKEPLQIAFWTMSGTNLLLIVVVVIFCILWRNAKRQQDRFYGTDMLMMGLGNEMEQEMGIENRTQSAGNIYEYRDLPIKHGRRPTSASTPASIRSSDGSLGPGNRDGYATSPNGRPKTPPIKRPISRKSMAGSTTSVPMTQV</sequence>
<evidence type="ECO:0000256" key="5">
    <source>
        <dbReference type="SAM" id="Phobius"/>
    </source>
</evidence>
<keyword evidence="3" id="KW-0325">Glycoprotein</keyword>
<feature type="compositionally biased region" description="Polar residues" evidence="4">
    <location>
        <begin position="827"/>
        <end position="840"/>
    </location>
</feature>
<comment type="similarity">
    <text evidence="1">Belongs to the type-B carboxylesterase/lipase family.</text>
</comment>
<evidence type="ECO:0000256" key="4">
    <source>
        <dbReference type="SAM" id="MobiDB-lite"/>
    </source>
</evidence>
<evidence type="ECO:0000256" key="2">
    <source>
        <dbReference type="ARBA" id="ARBA00022729"/>
    </source>
</evidence>
<feature type="domain" description="Carboxylesterase type B" evidence="7">
    <location>
        <begin position="187"/>
        <end position="718"/>
    </location>
</feature>
<proteinExistence type="inferred from homology"/>
<feature type="compositionally biased region" description="Pro residues" evidence="4">
    <location>
        <begin position="73"/>
        <end position="84"/>
    </location>
</feature>
<keyword evidence="9" id="KW-1185">Reference proteome</keyword>
<evidence type="ECO:0000259" key="7">
    <source>
        <dbReference type="Pfam" id="PF00135"/>
    </source>
</evidence>
<evidence type="ECO:0000313" key="8">
    <source>
        <dbReference type="EMBL" id="BES91777.1"/>
    </source>
</evidence>
<feature type="compositionally biased region" description="Polar residues" evidence="4">
    <location>
        <begin position="54"/>
        <end position="68"/>
    </location>
</feature>
<evidence type="ECO:0000256" key="1">
    <source>
        <dbReference type="ARBA" id="ARBA00005964"/>
    </source>
</evidence>
<dbReference type="InterPro" id="IPR029058">
    <property type="entry name" value="AB_hydrolase_fold"/>
</dbReference>
<feature type="region of interest" description="Disordered" evidence="4">
    <location>
        <begin position="133"/>
        <end position="155"/>
    </location>
</feature>
<evidence type="ECO:0000256" key="3">
    <source>
        <dbReference type="ARBA" id="ARBA00023180"/>
    </source>
</evidence>
<keyword evidence="5" id="KW-0472">Membrane</keyword>
<protein>
    <submittedName>
        <fullName evidence="8">Carboxylesterase family</fullName>
    </submittedName>
</protein>
<keyword evidence="5" id="KW-1133">Transmembrane helix</keyword>
<dbReference type="InterPro" id="IPR002018">
    <property type="entry name" value="CarbesteraseB"/>
</dbReference>
<dbReference type="Gene3D" id="3.40.50.1820">
    <property type="entry name" value="alpha/beta hydrolase"/>
    <property type="match status" value="1"/>
</dbReference>
<dbReference type="PANTHER" id="PTHR43903">
    <property type="entry name" value="NEUROLIGIN"/>
    <property type="match status" value="1"/>
</dbReference>